<organism evidence="2 3">
    <name type="scientific">Mocis latipes granulovirus</name>
    <dbReference type="NCBI Taxonomy" id="2072024"/>
    <lineage>
        <taxon>Viruses</taxon>
        <taxon>Viruses incertae sedis</taxon>
        <taxon>Naldaviricetes</taxon>
        <taxon>Lefavirales</taxon>
        <taxon>Baculoviridae</taxon>
        <taxon>Betabaculovirus</taxon>
        <taxon>Betabaculovirus molatipedis</taxon>
    </lineage>
</organism>
<evidence type="ECO:0000313" key="2">
    <source>
        <dbReference type="EMBL" id="AKR17492.1"/>
    </source>
</evidence>
<keyword evidence="3" id="KW-1185">Reference proteome</keyword>
<dbReference type="RefSeq" id="YP_009249859.1">
    <property type="nucleotide sequence ID" value="NC_029996.1"/>
</dbReference>
<evidence type="ECO:0000256" key="1">
    <source>
        <dbReference type="SAM" id="Phobius"/>
    </source>
</evidence>
<name>A0A161C741_9BBAC</name>
<keyword evidence="1" id="KW-1133">Transmembrane helix</keyword>
<dbReference type="GeneID" id="27429672"/>
<sequence length="502" mass="58279">MCCYVIVQLIANKTFEYNVFFNLLSIMVLRFLCIITHLAIPINCYTFVSNFVGYTTSNYGLCLGNCIQVPEFENKHVCVINYEGKLVSCTPTNIPTKLYRTITNKLCYSNCGYFDGESYEWCVVKTEQGSTWDYCTTNLALEAVETVQTDNKYMTCGYTTCSMHNRFSYNWCGTIGTYWEYCDPNNKVLLINYKTYGDTECASPCELSMDDQPFCYDVNYDWASCYLNPSFFTQAHNVYQVLNEFYRGGGVYTLDGYKRCIGTLYRIENDDQFNNFVMFKTDIRKVALYYADNNPTVALREKNWRLITPTLTTNPNPITAYTVLPIDNKSGAKQLNLPLAVHSIITNYTRQTSDAPTVFNNDINRYMTQMDFTYIGTNYDEVGYIVGHKLGGPSEKYNMFPQTWKYKRGDKNKYKLLEDKINTFLLTETQRYVDYVAILVYRNQKSIFLYRPVAVGISVRLYNANNMLVDFEGNHITRIQNDLENMYFSNDPTAKCLEDYYE</sequence>
<accession>A0A161C741</accession>
<keyword evidence="1" id="KW-0812">Transmembrane</keyword>
<dbReference type="KEGG" id="vg:27429672"/>
<proteinExistence type="predicted"/>
<dbReference type="OrthoDB" id="7262at10239"/>
<protein>
    <submittedName>
        <fullName evidence="2">Uncharacterized protein</fullName>
    </submittedName>
</protein>
<dbReference type="EMBL" id="KR011718">
    <property type="protein sequence ID" value="AKR17492.1"/>
    <property type="molecule type" value="Genomic_DNA"/>
</dbReference>
<dbReference type="Proteomes" id="UP000202962">
    <property type="component" value="Segment"/>
</dbReference>
<keyword evidence="1" id="KW-0472">Membrane</keyword>
<feature type="transmembrane region" description="Helical" evidence="1">
    <location>
        <begin position="19"/>
        <end position="40"/>
    </location>
</feature>
<evidence type="ECO:0000313" key="3">
    <source>
        <dbReference type="Proteomes" id="UP000202962"/>
    </source>
</evidence>
<reference evidence="2 3" key="1">
    <citation type="submission" date="2015-03" db="EMBL/GenBank/DDBJ databases">
        <title>The complete genome sequence of Mocis sp. granulovirus.</title>
        <authorList>
            <person name="Ardisson-Araujo D.M.P."/>
            <person name="Melo F.L."/>
            <person name="Sosa-Gomez D.R."/>
            <person name="Ribeiro B.M."/>
        </authorList>
    </citation>
    <scope>NUCLEOTIDE SEQUENCE [LARGE SCALE GENOMIC DNA]</scope>
    <source>
        <strain evidence="2">Southern Brazil</strain>
    </source>
</reference>